<dbReference type="EMBL" id="BLBS01000052">
    <property type="protein sequence ID" value="GET91991.1"/>
    <property type="molecule type" value="Genomic_DNA"/>
</dbReference>
<keyword evidence="3" id="KW-1185">Reference proteome</keyword>
<feature type="region of interest" description="Disordered" evidence="1">
    <location>
        <begin position="51"/>
        <end position="74"/>
    </location>
</feature>
<dbReference type="Proteomes" id="UP000419144">
    <property type="component" value="Unassembled WGS sequence"/>
</dbReference>
<evidence type="ECO:0000313" key="2">
    <source>
        <dbReference type="EMBL" id="GET91991.1"/>
    </source>
</evidence>
<reference evidence="2" key="1">
    <citation type="submission" date="2019-11" db="EMBL/GenBank/DDBJ databases">
        <title>Leishmania tarentolae CDS.</title>
        <authorList>
            <person name="Goto Y."/>
            <person name="Yamagishi J."/>
        </authorList>
    </citation>
    <scope>NUCLEOTIDE SEQUENCE [LARGE SCALE GENOMIC DNA]</scope>
    <source>
        <strain evidence="2">Parrot Tar II</strain>
    </source>
</reference>
<evidence type="ECO:0000313" key="3">
    <source>
        <dbReference type="Proteomes" id="UP000419144"/>
    </source>
</evidence>
<name>A0A640KRV2_LEITA</name>
<protein>
    <submittedName>
        <fullName evidence="2">Uncharacterized protein</fullName>
    </submittedName>
</protein>
<accession>A0A640KRV2</accession>
<dbReference type="AlphaFoldDB" id="A0A640KRV2"/>
<comment type="caution">
    <text evidence="2">The sequence shown here is derived from an EMBL/GenBank/DDBJ whole genome shotgun (WGS) entry which is preliminary data.</text>
</comment>
<organism evidence="2 3">
    <name type="scientific">Leishmania tarentolae</name>
    <name type="common">Sauroleishmania tarentolae</name>
    <dbReference type="NCBI Taxonomy" id="5689"/>
    <lineage>
        <taxon>Eukaryota</taxon>
        <taxon>Discoba</taxon>
        <taxon>Euglenozoa</taxon>
        <taxon>Kinetoplastea</taxon>
        <taxon>Metakinetoplastina</taxon>
        <taxon>Trypanosomatida</taxon>
        <taxon>Trypanosomatidae</taxon>
        <taxon>Leishmaniinae</taxon>
        <taxon>Leishmania</taxon>
        <taxon>lizard Leishmania</taxon>
    </lineage>
</organism>
<proteinExistence type="predicted"/>
<dbReference type="VEuPathDB" id="TriTrypDB:LtaPh_3325751"/>
<gene>
    <name evidence="2" type="ORF">LtaPh_3325751</name>
</gene>
<evidence type="ECO:0000256" key="1">
    <source>
        <dbReference type="SAM" id="MobiDB-lite"/>
    </source>
</evidence>
<sequence>MNGTEQLCTRVTGIRLRRSVQLRRVSQTQRRCPTASEVCLESWHSIPATLPASSSAHGHPGQGKTPACAVSKAV</sequence>